<proteinExistence type="predicted"/>
<accession>A0AAD5FZR7</accession>
<gene>
    <name evidence="5" type="ORF">KGF57_001624</name>
</gene>
<organism evidence="5 6">
    <name type="scientific">Candida theae</name>
    <dbReference type="NCBI Taxonomy" id="1198502"/>
    <lineage>
        <taxon>Eukaryota</taxon>
        <taxon>Fungi</taxon>
        <taxon>Dikarya</taxon>
        <taxon>Ascomycota</taxon>
        <taxon>Saccharomycotina</taxon>
        <taxon>Pichiomycetes</taxon>
        <taxon>Debaryomycetaceae</taxon>
        <taxon>Candida/Lodderomyces clade</taxon>
        <taxon>Candida</taxon>
    </lineage>
</organism>
<dbReference type="Gene3D" id="1.10.8.10">
    <property type="entry name" value="DNA helicase RuvA subunit, C-terminal domain"/>
    <property type="match status" value="1"/>
</dbReference>
<name>A0AAD5FZR7_9ASCO</name>
<evidence type="ECO:0000313" key="6">
    <source>
        <dbReference type="Proteomes" id="UP001204833"/>
    </source>
</evidence>
<keyword evidence="6" id="KW-1185">Reference proteome</keyword>
<dbReference type="AlphaFoldDB" id="A0AAD5FZR7"/>
<feature type="region of interest" description="Disordered" evidence="2">
    <location>
        <begin position="39"/>
        <end position="68"/>
    </location>
</feature>
<dbReference type="RefSeq" id="XP_051609873.1">
    <property type="nucleotide sequence ID" value="XM_051750849.1"/>
</dbReference>
<feature type="domain" description="CUE" evidence="4">
    <location>
        <begin position="66"/>
        <end position="108"/>
    </location>
</feature>
<dbReference type="PROSITE" id="PS51140">
    <property type="entry name" value="CUE"/>
    <property type="match status" value="1"/>
</dbReference>
<dbReference type="CDD" id="cd14424">
    <property type="entry name" value="CUE_Cue1p_like"/>
    <property type="match status" value="1"/>
</dbReference>
<comment type="caution">
    <text evidence="5">The sequence shown here is derived from an EMBL/GenBank/DDBJ whole genome shotgun (WGS) entry which is preliminary data.</text>
</comment>
<keyword evidence="3" id="KW-0812">Transmembrane</keyword>
<protein>
    <submittedName>
        <fullName evidence="5">CUE1</fullName>
    </submittedName>
</protein>
<feature type="region of interest" description="Disordered" evidence="2">
    <location>
        <begin position="101"/>
        <end position="121"/>
    </location>
</feature>
<dbReference type="EMBL" id="JAIHNG010000072">
    <property type="protein sequence ID" value="KAI5961690.1"/>
    <property type="molecule type" value="Genomic_DNA"/>
</dbReference>
<feature type="transmembrane region" description="Helical" evidence="3">
    <location>
        <begin position="6"/>
        <end position="23"/>
    </location>
</feature>
<sequence length="121" mass="13284">MDSSAVFFALALIIGYIFLRWTIPTVPETNDFNIDMSTLSKDADEETTSSSLSGTSSAKSRNKRPVTDSMIEVVQTIAPNLTVEQIRADLEKSGSVEATIDNFMANGDLPHPRNQKSTKEE</sequence>
<evidence type="ECO:0000256" key="1">
    <source>
        <dbReference type="ARBA" id="ARBA00022786"/>
    </source>
</evidence>
<dbReference type="Pfam" id="PF02845">
    <property type="entry name" value="CUE"/>
    <property type="match status" value="1"/>
</dbReference>
<dbReference type="Proteomes" id="UP001204833">
    <property type="component" value="Unassembled WGS sequence"/>
</dbReference>
<keyword evidence="3" id="KW-0472">Membrane</keyword>
<feature type="compositionally biased region" description="Low complexity" evidence="2">
    <location>
        <begin position="48"/>
        <end position="59"/>
    </location>
</feature>
<dbReference type="GeneID" id="76149683"/>
<dbReference type="GO" id="GO:0043130">
    <property type="term" value="F:ubiquitin binding"/>
    <property type="evidence" value="ECO:0007669"/>
    <property type="project" value="InterPro"/>
</dbReference>
<dbReference type="InterPro" id="IPR003892">
    <property type="entry name" value="CUE"/>
</dbReference>
<keyword evidence="1" id="KW-0833">Ubl conjugation pathway</keyword>
<dbReference type="SMART" id="SM00546">
    <property type="entry name" value="CUE"/>
    <property type="match status" value="1"/>
</dbReference>
<keyword evidence="3" id="KW-1133">Transmembrane helix</keyword>
<evidence type="ECO:0000256" key="3">
    <source>
        <dbReference type="SAM" id="Phobius"/>
    </source>
</evidence>
<evidence type="ECO:0000259" key="4">
    <source>
        <dbReference type="PROSITE" id="PS51140"/>
    </source>
</evidence>
<reference evidence="5 6" key="1">
    <citation type="journal article" date="2022" name="DNA Res.">
        <title>Genome analysis of five recently described species of the CUG-Ser clade uncovers Candida theae as a new hybrid lineage with pathogenic potential in the Candida parapsilosis species complex.</title>
        <authorList>
            <person name="Mixao V."/>
            <person name="Del Olmo V."/>
            <person name="Hegedusova E."/>
            <person name="Saus E."/>
            <person name="Pryszcz L."/>
            <person name="Cillingova A."/>
            <person name="Nosek J."/>
            <person name="Gabaldon T."/>
        </authorList>
    </citation>
    <scope>NUCLEOTIDE SEQUENCE [LARGE SCALE GENOMIC DNA]</scope>
    <source>
        <strain evidence="5 6">CBS 12239</strain>
    </source>
</reference>
<evidence type="ECO:0000256" key="2">
    <source>
        <dbReference type="SAM" id="MobiDB-lite"/>
    </source>
</evidence>
<evidence type="ECO:0000313" key="5">
    <source>
        <dbReference type="EMBL" id="KAI5961690.1"/>
    </source>
</evidence>